<reference evidence="2" key="2">
    <citation type="submission" date="2021-02" db="EMBL/GenBank/DDBJ databases">
        <title>Aspergillus puulaauensis MK2 genome sequence.</title>
        <authorList>
            <person name="Futagami T."/>
            <person name="Mori K."/>
            <person name="Kadooka C."/>
            <person name="Tanaka T."/>
        </authorList>
    </citation>
    <scope>NUCLEOTIDE SEQUENCE</scope>
    <source>
        <strain evidence="2">MK2</strain>
    </source>
</reference>
<organism evidence="2 3">
    <name type="scientific">Aspergillus puulaauensis</name>
    <dbReference type="NCBI Taxonomy" id="1220207"/>
    <lineage>
        <taxon>Eukaryota</taxon>
        <taxon>Fungi</taxon>
        <taxon>Dikarya</taxon>
        <taxon>Ascomycota</taxon>
        <taxon>Pezizomycotina</taxon>
        <taxon>Eurotiomycetes</taxon>
        <taxon>Eurotiomycetidae</taxon>
        <taxon>Eurotiales</taxon>
        <taxon>Aspergillaceae</taxon>
        <taxon>Aspergillus</taxon>
    </lineage>
</organism>
<protein>
    <submittedName>
        <fullName evidence="2">Uncharacterized protein</fullName>
    </submittedName>
</protein>
<sequence>MLKLPDLKELHYESPSEADVSSDVSSSDSLLLDECLSTGRSSQEPAKEKTRLKSPSPAAQSSRRLVSSHSAAEATMLRALHPDKYDLEVQLKEIVTTSRWNGGMALRALSSRNPGTQRAASQPPPSNNKKRKRDSSSASDATGYSEGPGEGPSTGQGGSLASSKTSKGKQKQVDSSDDSSHQGAKKKKEDGSDEESPSANETDLMDDDWD</sequence>
<evidence type="ECO:0000256" key="1">
    <source>
        <dbReference type="SAM" id="MobiDB-lite"/>
    </source>
</evidence>
<proteinExistence type="predicted"/>
<dbReference type="GeneID" id="64969106"/>
<feature type="compositionally biased region" description="Low complexity" evidence="1">
    <location>
        <begin position="136"/>
        <end position="145"/>
    </location>
</feature>
<feature type="compositionally biased region" description="Low complexity" evidence="1">
    <location>
        <begin position="15"/>
        <end position="37"/>
    </location>
</feature>
<dbReference type="RefSeq" id="XP_041551295.1">
    <property type="nucleotide sequence ID" value="XM_041698073.1"/>
</dbReference>
<gene>
    <name evidence="2" type="ORF">APUU_11929A</name>
</gene>
<dbReference type="Proteomes" id="UP000654913">
    <property type="component" value="Chromosome 1"/>
</dbReference>
<feature type="region of interest" description="Disordered" evidence="1">
    <location>
        <begin position="99"/>
        <end position="210"/>
    </location>
</feature>
<dbReference type="OrthoDB" id="10605494at2759"/>
<feature type="compositionally biased region" description="Basic and acidic residues" evidence="1">
    <location>
        <begin position="171"/>
        <end position="180"/>
    </location>
</feature>
<feature type="compositionally biased region" description="Basic and acidic residues" evidence="1">
    <location>
        <begin position="1"/>
        <end position="14"/>
    </location>
</feature>
<reference evidence="2" key="1">
    <citation type="submission" date="2021-01" db="EMBL/GenBank/DDBJ databases">
        <authorList>
            <consortium name="Aspergillus puulaauensis MK2 genome sequencing consortium"/>
            <person name="Kazuki M."/>
            <person name="Futagami T."/>
        </authorList>
    </citation>
    <scope>NUCLEOTIDE SEQUENCE</scope>
    <source>
        <strain evidence="2">MK2</strain>
    </source>
</reference>
<feature type="compositionally biased region" description="Gly residues" evidence="1">
    <location>
        <begin position="146"/>
        <end position="158"/>
    </location>
</feature>
<feature type="region of interest" description="Disordered" evidence="1">
    <location>
        <begin position="1"/>
        <end position="70"/>
    </location>
</feature>
<dbReference type="EMBL" id="AP024443">
    <property type="protein sequence ID" value="BCS19101.1"/>
    <property type="molecule type" value="Genomic_DNA"/>
</dbReference>
<dbReference type="KEGG" id="apuu:APUU_11929A"/>
<accession>A0A7R7XD72</accession>
<keyword evidence="3" id="KW-1185">Reference proteome</keyword>
<evidence type="ECO:0000313" key="2">
    <source>
        <dbReference type="EMBL" id="BCS19101.1"/>
    </source>
</evidence>
<name>A0A7R7XD72_9EURO</name>
<feature type="compositionally biased region" description="Polar residues" evidence="1">
    <location>
        <begin position="57"/>
        <end position="70"/>
    </location>
</feature>
<evidence type="ECO:0000313" key="3">
    <source>
        <dbReference type="Proteomes" id="UP000654913"/>
    </source>
</evidence>
<feature type="compositionally biased region" description="Polar residues" evidence="1">
    <location>
        <begin position="110"/>
        <end position="120"/>
    </location>
</feature>
<dbReference type="AlphaFoldDB" id="A0A7R7XD72"/>